<accession>A0A1I6I8C6</accession>
<evidence type="ECO:0000313" key="4">
    <source>
        <dbReference type="Proteomes" id="UP000198531"/>
    </source>
</evidence>
<dbReference type="Pfam" id="PF18754">
    <property type="entry name" value="Nmad3"/>
    <property type="match status" value="1"/>
</dbReference>
<dbReference type="OrthoDB" id="211258at2157"/>
<dbReference type="RefSeq" id="WP_089809027.1">
    <property type="nucleotide sequence ID" value="NZ_FOYT01000002.1"/>
</dbReference>
<evidence type="ECO:0000259" key="2">
    <source>
        <dbReference type="Pfam" id="PF18754"/>
    </source>
</evidence>
<sequence length="267" mass="28733">MPRAIAINIAANTTLPGVRGPVYPDGTFAYVPIPEREPTRSDATVPTYADIDPPVELPADVRDARVHLDPEFAGYPFCERYTYGDEHGVKAGPLSGLDTGDWLLFYATLDRHETVGGDADGNPGVDAADGPETDAADGPETDAADYLAPEWGAYLVGAFEVDVAVTGEGYESLPATDRARFANNAHVKRETFDAEVLVAGTDRSRLFDRVVPLSSPDAGADANRIVTDLSNDSGRGPWWRRVLRFDADATADLLALFDSRAFGPYLD</sequence>
<name>A0A1I6I8C6_9EURY</name>
<dbReference type="InterPro" id="IPR041135">
    <property type="entry name" value="Nmad3"/>
</dbReference>
<proteinExistence type="predicted"/>
<gene>
    <name evidence="3" type="ORF">SAMN04487947_3047</name>
</gene>
<evidence type="ECO:0000313" key="3">
    <source>
        <dbReference type="EMBL" id="SFR62973.1"/>
    </source>
</evidence>
<dbReference type="STRING" id="553469.SAMN04487947_3047"/>
<keyword evidence="4" id="KW-1185">Reference proteome</keyword>
<organism evidence="3 4">
    <name type="scientific">Halogeometricum rufum</name>
    <dbReference type="NCBI Taxonomy" id="553469"/>
    <lineage>
        <taxon>Archaea</taxon>
        <taxon>Methanobacteriati</taxon>
        <taxon>Methanobacteriota</taxon>
        <taxon>Stenosarchaea group</taxon>
        <taxon>Halobacteria</taxon>
        <taxon>Halobacteriales</taxon>
        <taxon>Haloferacaceae</taxon>
        <taxon>Halogeometricum</taxon>
    </lineage>
</organism>
<dbReference type="EMBL" id="FOYT01000002">
    <property type="protein sequence ID" value="SFR62973.1"/>
    <property type="molecule type" value="Genomic_DNA"/>
</dbReference>
<dbReference type="AlphaFoldDB" id="A0A1I6I8C6"/>
<feature type="domain" description="Nucleotide modification associated" evidence="2">
    <location>
        <begin position="3"/>
        <end position="252"/>
    </location>
</feature>
<feature type="region of interest" description="Disordered" evidence="1">
    <location>
        <begin position="115"/>
        <end position="138"/>
    </location>
</feature>
<dbReference type="Proteomes" id="UP000198531">
    <property type="component" value="Unassembled WGS sequence"/>
</dbReference>
<reference evidence="4" key="1">
    <citation type="submission" date="2016-10" db="EMBL/GenBank/DDBJ databases">
        <authorList>
            <person name="Varghese N."/>
            <person name="Submissions S."/>
        </authorList>
    </citation>
    <scope>NUCLEOTIDE SEQUENCE [LARGE SCALE GENOMIC DNA]</scope>
    <source>
        <strain evidence="4">CGMCC 1.7736</strain>
    </source>
</reference>
<evidence type="ECO:0000256" key="1">
    <source>
        <dbReference type="SAM" id="MobiDB-lite"/>
    </source>
</evidence>
<feature type="compositionally biased region" description="Acidic residues" evidence="1">
    <location>
        <begin position="129"/>
        <end position="138"/>
    </location>
</feature>
<protein>
    <recommendedName>
        <fullName evidence="2">Nucleotide modification associated domain-containing protein</fullName>
    </recommendedName>
</protein>